<keyword evidence="2" id="KW-0732">Signal</keyword>
<dbReference type="Proteomes" id="UP000015104">
    <property type="component" value="Unassembled WGS sequence"/>
</dbReference>
<protein>
    <submittedName>
        <fullName evidence="3">Uncharacterized protein</fullName>
    </submittedName>
</protein>
<feature type="chain" id="PRO_5004581293" evidence="2">
    <location>
        <begin position="17"/>
        <end position="232"/>
    </location>
</feature>
<evidence type="ECO:0000313" key="3">
    <source>
        <dbReference type="EnsemblMetazoa" id="tetur28g01800.1"/>
    </source>
</evidence>
<evidence type="ECO:0000313" key="4">
    <source>
        <dbReference type="Proteomes" id="UP000015104"/>
    </source>
</evidence>
<dbReference type="EnsemblMetazoa" id="tetur28g01800.1">
    <property type="protein sequence ID" value="tetur28g01800.1"/>
    <property type="gene ID" value="tetur28g01800"/>
</dbReference>
<dbReference type="HOGENOM" id="CLU_1196229_0_0_1"/>
<evidence type="ECO:0000256" key="2">
    <source>
        <dbReference type="SAM" id="SignalP"/>
    </source>
</evidence>
<keyword evidence="4" id="KW-1185">Reference proteome</keyword>
<feature type="compositionally biased region" description="Polar residues" evidence="1">
    <location>
        <begin position="62"/>
        <end position="77"/>
    </location>
</feature>
<name>T1KZJ2_TETUR</name>
<organism evidence="3 4">
    <name type="scientific">Tetranychus urticae</name>
    <name type="common">Two-spotted spider mite</name>
    <dbReference type="NCBI Taxonomy" id="32264"/>
    <lineage>
        <taxon>Eukaryota</taxon>
        <taxon>Metazoa</taxon>
        <taxon>Ecdysozoa</taxon>
        <taxon>Arthropoda</taxon>
        <taxon>Chelicerata</taxon>
        <taxon>Arachnida</taxon>
        <taxon>Acari</taxon>
        <taxon>Acariformes</taxon>
        <taxon>Trombidiformes</taxon>
        <taxon>Prostigmata</taxon>
        <taxon>Eleutherengona</taxon>
        <taxon>Raphignathae</taxon>
        <taxon>Tetranychoidea</taxon>
        <taxon>Tetranychidae</taxon>
        <taxon>Tetranychus</taxon>
    </lineage>
</organism>
<dbReference type="EMBL" id="CAEY01000741">
    <property type="status" value="NOT_ANNOTATED_CDS"/>
    <property type="molecule type" value="Genomic_DNA"/>
</dbReference>
<reference evidence="4" key="1">
    <citation type="submission" date="2011-08" db="EMBL/GenBank/DDBJ databases">
        <authorList>
            <person name="Rombauts S."/>
        </authorList>
    </citation>
    <scope>NUCLEOTIDE SEQUENCE</scope>
    <source>
        <strain evidence="4">London</strain>
    </source>
</reference>
<feature type="region of interest" description="Disordered" evidence="1">
    <location>
        <begin position="22"/>
        <end position="136"/>
    </location>
</feature>
<proteinExistence type="predicted"/>
<feature type="compositionally biased region" description="Polar residues" evidence="1">
    <location>
        <begin position="22"/>
        <end position="33"/>
    </location>
</feature>
<feature type="compositionally biased region" description="Basic residues" evidence="1">
    <location>
        <begin position="126"/>
        <end position="136"/>
    </location>
</feature>
<reference evidence="3" key="2">
    <citation type="submission" date="2015-06" db="UniProtKB">
        <authorList>
            <consortium name="EnsemblMetazoa"/>
        </authorList>
    </citation>
    <scope>IDENTIFICATION</scope>
</reference>
<sequence length="232" mass="25804">MLIPLVLLLSTGSLLSVESHQSSNITSSSLNRQYSRDQSSHLSTTGLDNGHPTAIARRNHHQVPSSYHQLSGPSSSPFHERRPLYRGPRAEPGFLDVLETSPHEIRVHPGGRPHSHPPPHPPPPPPHRHNRQLGHRGKAEVAITELKDISQIPKILRAVKDRIQSMPGLKAFLLTKDGPSGPKIKPSIVLTAPEEFSNKPGHLIWRLLNSKSAKTPNSFVTQRVRIQTQKRY</sequence>
<dbReference type="AlphaFoldDB" id="T1KZJ2"/>
<feature type="signal peptide" evidence="2">
    <location>
        <begin position="1"/>
        <end position="16"/>
    </location>
</feature>
<evidence type="ECO:0000256" key="1">
    <source>
        <dbReference type="SAM" id="MobiDB-lite"/>
    </source>
</evidence>
<accession>T1KZJ2</accession>